<accession>A0ABN5DRY7</accession>
<dbReference type="NCBIfam" id="NF045847">
    <property type="entry name" value="MGA1079_SerProt"/>
    <property type="match status" value="1"/>
</dbReference>
<proteinExistence type="predicted"/>
<evidence type="ECO:0000313" key="1">
    <source>
        <dbReference type="EMBL" id="ATP60035.1"/>
    </source>
</evidence>
<dbReference type="Proteomes" id="UP000224629">
    <property type="component" value="Chromosome"/>
</dbReference>
<reference evidence="1" key="1">
    <citation type="submission" date="2017-10" db="EMBL/GenBank/DDBJ databases">
        <title>Genome-wide analysis of the first isolated strain mycoplasma dispar GS01.</title>
        <authorList>
            <person name="Hao H."/>
            <person name="Chen S."/>
            <person name="Zhao P."/>
            <person name="Chu Y."/>
            <person name="Liu Y."/>
        </authorList>
    </citation>
    <scope>NUCLEOTIDE SEQUENCE [LARGE SCALE GENOMIC DNA]</scope>
    <source>
        <strain evidence="1">GS01</strain>
    </source>
</reference>
<keyword evidence="2" id="KW-1185">Reference proteome</keyword>
<gene>
    <name evidence="1" type="ORF">CSW10_00435</name>
</gene>
<evidence type="ECO:0000313" key="2">
    <source>
        <dbReference type="Proteomes" id="UP000224629"/>
    </source>
</evidence>
<protein>
    <recommendedName>
        <fullName evidence="3">Extracellular matrix-binding protein ebh GA module domain-containing protein</fullName>
    </recommendedName>
</protein>
<dbReference type="EMBL" id="CP024161">
    <property type="protein sequence ID" value="ATP60035.1"/>
    <property type="molecule type" value="Genomic_DNA"/>
</dbReference>
<organism evidence="1 2">
    <name type="scientific">Mesomycoplasma dispar</name>
    <dbReference type="NCBI Taxonomy" id="86660"/>
    <lineage>
        <taxon>Bacteria</taxon>
        <taxon>Bacillati</taxon>
        <taxon>Mycoplasmatota</taxon>
        <taxon>Mycoplasmoidales</taxon>
        <taxon>Metamycoplasmataceae</taxon>
        <taxon>Mesomycoplasma</taxon>
    </lineage>
</organism>
<name>A0ABN5DRY7_9BACT</name>
<evidence type="ECO:0008006" key="3">
    <source>
        <dbReference type="Google" id="ProtNLM"/>
    </source>
</evidence>
<sequence>MRSAFRKNLNLTVQQFSTEDYFAKVANFVQNYDSTFILSSKFDVNIKKDNFNEFLAKNSKKYEDLKTKFTNLNLGILKSTNLNQDLDKFSSEIFEILQEFQKIVQNYKFELLKFSQFNKIIKYANLDNLGSKKSEILKIFNSLYAKDANTSDFASELVSLESLIKEIKSIKTEYSKVKTQNFTNLVSEFDSKLKSNNLVNDFSNSIKEFEKIKSGLDKIITPESKKNTKLINLKKKTSEEVKKFSNLSNEIIEELTNLVNNSLTEFQVNEIKEISKSLNELSDFFAKLKLKKPTLENNPNYLNSENKQVLDDFMDLSNVLNSENKLVNNNLVTKNKYFFLSSILTRKDNIESELKKLNGNQRLKVAKNRLNYQLKTNKFSQNFLNNINKLVDSKILVSGIQEISSEILKLADSLDTYKLELKNFQFLKQNSLTSHENKNLLDANNVLISQKLDNNNKLDKIDYKNLGVSSQEFAQQVSLFSSLISKVKSENDVATEKIVPKKLDANLLQFKSEAEKELKISLDDERLDRYSIKKYLSSASFTLENAKLWLKETENSDIDFTLTDLKLDEKDNNNLILEYRAKSKKDPSKTVFLTKNLLVKNNNVDINSLVSSLKIDSLDDYFQINYTSFREFEKSFFEKNNLLDFISKNLVQIKSVLKNYFTVELANKNRLEFSNDNKLFLDLNIKFNNQIIKKIKVKSKNQLNFKQIDTFPVKIRYTEAFKNSSLFKETYWTDPNYADYDFSRSKNELDYFWQVEEPVGGGGVGNYWFYKFLLKPALEELQKSGQVDQNKKFKTLDRHPKVVRVSYLGQEKPKKSDELSKSDLDKIFEKILKNKEFFDYQVPEGTTVELANFKINREVRRVATSAARQTITLKLLFKKGQLSREISIDFGPEKFIQGIQTEKDKTDLDLILEILNDKSGKKLLKNTQIKDIKHTHGEVSLVGKTNEEIIVKLNSLYSFAKIGKYEIFAKELISKDNLKGQAQIFFWYKKDGIEAPIITDGFKRVPLFKRDKAIRFSHWLPARYQDIKPKNGIKFSDEDFLPISNTEILPQNGESTIKTNVISDEDKQIINQINSRHFEYRKVNAEWYRKNRKHIKYRLIDPADIVEQNAELFLNYVLNLQSKAEINKENENLFDEKQVKPEIDEEDKKIDDTDEILPKIIEKQIFLDSDPKISIDTDKIVKNYFIYYYDVKTTNIPGEMTFKLGFINKQNTNSRYSSKKTIKLQNLENDYKTKLYPEVILNRIKFSDLIRKNQNPISKDALNDSTFSNFFDIKESALNYNHFKIKKDSIKFLEIKTLGDKDFFRLKYKDGKTEFKGSTWYFLGNSESKSFENQLDLDTKDPLITVFESENSVIRSREIEPYYKDLYWDYDPETKKASWILKEKYIKETFLKNNAQNRKLKIQLFGNALIQNSERLIRIKGEWDKRHKREIKGGFDFDFDFEKLVKGELITINSTTKDVFFEKTKKKLDDIAFVLTAKYIKNQGIEFQFWLKDPKYGLVVDDVTNHVGKGAKFYSSPEFDSFDPKKAFLLHKAGARIHIQYTNNVENENFGIKTNQFDYKNIDFTREEQPITFFSEQKAYNLDNYNPNQNVSYKLHNGYLQDFEFLHKGWNPESFTLAKNLWARTFGFTRGTATMLAKVNKDPNDGRFYIITNNHVEGGGKFDLSTLLGEDLTKFLSASRYIAMAGKLYSNSIDDGYGYWQGQYSVKNVPTWLVWTGTKQPDLNGQGQQFVDVTVLIVDINPLIKAAKEAGEFLKAAWLQNWFQLPNLKLNTNGASDLTFFGPNLKHFGVNGFPYAKQSGYIVNRTNSKPANILLWRQNGYTPIFFNSGNSGTGVQGFENEYISTLNAGSPFWYLQSWTYSSQNHNYFGINWKNENPLDLKNKFSLAGMIMRLNAKSPLEYDLPWFFKEFKN</sequence>